<reference evidence="3" key="3">
    <citation type="submission" date="2025-09" db="UniProtKB">
        <authorList>
            <consortium name="Ensembl"/>
        </authorList>
    </citation>
    <scope>IDENTIFICATION</scope>
</reference>
<dbReference type="InterPro" id="IPR042422">
    <property type="entry name" value="CC103"/>
</dbReference>
<evidence type="ECO:0000259" key="2">
    <source>
        <dbReference type="Pfam" id="PF15867"/>
    </source>
</evidence>
<evidence type="ECO:0000256" key="1">
    <source>
        <dbReference type="SAM" id="MobiDB-lite"/>
    </source>
</evidence>
<dbReference type="InterPro" id="IPR031733">
    <property type="entry name" value="Dynein_attach_N"/>
</dbReference>
<dbReference type="PANTHER" id="PTHR28572">
    <property type="entry name" value="COILED-COIL DOMAIN-CONTAINING PROTEIN 103"/>
    <property type="match status" value="1"/>
</dbReference>
<organism evidence="3 4">
    <name type="scientific">Myripristis murdjan</name>
    <name type="common">pinecone soldierfish</name>
    <dbReference type="NCBI Taxonomy" id="586833"/>
    <lineage>
        <taxon>Eukaryota</taxon>
        <taxon>Metazoa</taxon>
        <taxon>Chordata</taxon>
        <taxon>Craniata</taxon>
        <taxon>Vertebrata</taxon>
        <taxon>Euteleostomi</taxon>
        <taxon>Actinopterygii</taxon>
        <taxon>Neopterygii</taxon>
        <taxon>Teleostei</taxon>
        <taxon>Neoteleostei</taxon>
        <taxon>Acanthomorphata</taxon>
        <taxon>Holocentriformes</taxon>
        <taxon>Holocentridae</taxon>
        <taxon>Myripristis</taxon>
    </lineage>
</organism>
<reference evidence="3" key="1">
    <citation type="submission" date="2019-06" db="EMBL/GenBank/DDBJ databases">
        <authorList>
            <consortium name="Wellcome Sanger Institute Data Sharing"/>
        </authorList>
    </citation>
    <scope>NUCLEOTIDE SEQUENCE [LARGE SCALE GENOMIC DNA]</scope>
</reference>
<protein>
    <recommendedName>
        <fullName evidence="2">Dynein attachment factor N-terminal domain-containing protein</fullName>
    </recommendedName>
</protein>
<dbReference type="InParanoid" id="A0A667WPL9"/>
<dbReference type="RefSeq" id="XP_029913709.1">
    <property type="nucleotide sequence ID" value="XM_030057849.1"/>
</dbReference>
<reference evidence="3" key="2">
    <citation type="submission" date="2025-08" db="UniProtKB">
        <authorList>
            <consortium name="Ensembl"/>
        </authorList>
    </citation>
    <scope>IDENTIFICATION</scope>
</reference>
<gene>
    <name evidence="3" type="primary">ccdc103</name>
</gene>
<feature type="compositionally biased region" description="Polar residues" evidence="1">
    <location>
        <begin position="79"/>
        <end position="88"/>
    </location>
</feature>
<dbReference type="GO" id="GO:0036157">
    <property type="term" value="C:outer dynein arm"/>
    <property type="evidence" value="ECO:0007669"/>
    <property type="project" value="InterPro"/>
</dbReference>
<dbReference type="GO" id="GO:0003351">
    <property type="term" value="P:epithelial cilium movement involved in extracellular fluid movement"/>
    <property type="evidence" value="ECO:0007669"/>
    <property type="project" value="TreeGrafter"/>
</dbReference>
<sequence>MDGSDHVIDFRALERELQAALRSDRRTHTENQAKLRAATHTHSYQEFRDIVLSCHLKPLEKKDKEGGARQQPWNPLVAPSNTQPAGRP</sequence>
<name>A0A667WPL9_9TELE</name>
<evidence type="ECO:0000313" key="4">
    <source>
        <dbReference type="Proteomes" id="UP000472263"/>
    </source>
</evidence>
<dbReference type="GeneTree" id="ENSGT00940000176945"/>
<dbReference type="OrthoDB" id="447931at2759"/>
<feature type="region of interest" description="Disordered" evidence="1">
    <location>
        <begin position="61"/>
        <end position="88"/>
    </location>
</feature>
<proteinExistence type="predicted"/>
<dbReference type="GO" id="GO:0036159">
    <property type="term" value="P:inner dynein arm assembly"/>
    <property type="evidence" value="ECO:0007669"/>
    <property type="project" value="TreeGrafter"/>
</dbReference>
<accession>A0A667WPL9</accession>
<evidence type="ECO:0000313" key="3">
    <source>
        <dbReference type="Ensembl" id="ENSMMDP00005004007.1"/>
    </source>
</evidence>
<dbReference type="Pfam" id="PF15867">
    <property type="entry name" value="Dynein_attach_N"/>
    <property type="match status" value="1"/>
</dbReference>
<feature type="domain" description="Dynein attachment factor N-terminal" evidence="2">
    <location>
        <begin position="8"/>
        <end position="74"/>
    </location>
</feature>
<keyword evidence="4" id="KW-1185">Reference proteome</keyword>
<dbReference type="GO" id="GO:0007368">
    <property type="term" value="P:determination of left/right symmetry"/>
    <property type="evidence" value="ECO:0007669"/>
    <property type="project" value="TreeGrafter"/>
</dbReference>
<dbReference type="AlphaFoldDB" id="A0A667WPL9"/>
<dbReference type="Proteomes" id="UP000472263">
    <property type="component" value="Chromosome 8"/>
</dbReference>
<dbReference type="CTD" id="388389"/>
<dbReference type="GO" id="GO:0005576">
    <property type="term" value="C:extracellular region"/>
    <property type="evidence" value="ECO:0007669"/>
    <property type="project" value="GOC"/>
</dbReference>
<dbReference type="Ensembl" id="ENSMMDT00005004119.1">
    <property type="protein sequence ID" value="ENSMMDP00005004007.1"/>
    <property type="gene ID" value="ENSMMDG00005002220.1"/>
</dbReference>
<dbReference type="PANTHER" id="PTHR28572:SF1">
    <property type="entry name" value="COILED-COIL DOMAIN-CONTAINING PROTEIN 103"/>
    <property type="match status" value="1"/>
</dbReference>
<dbReference type="GeneID" id="115363600"/>